<dbReference type="Proteomes" id="UP000028531">
    <property type="component" value="Unassembled WGS sequence"/>
</dbReference>
<proteinExistence type="predicted"/>
<comment type="caution">
    <text evidence="1">The sequence shown here is derived from an EMBL/GenBank/DDBJ whole genome shotgun (WGS) entry which is preliminary data.</text>
</comment>
<accession>A0A084JYH7</accession>
<organism evidence="1 3">
    <name type="scientific">Nonlabens ulvanivorans</name>
    <name type="common">Persicivirga ulvanivorans</name>
    <dbReference type="NCBI Taxonomy" id="906888"/>
    <lineage>
        <taxon>Bacteria</taxon>
        <taxon>Pseudomonadati</taxon>
        <taxon>Bacteroidota</taxon>
        <taxon>Flavobacteriia</taxon>
        <taxon>Flavobacteriales</taxon>
        <taxon>Flavobacteriaceae</taxon>
        <taxon>Nonlabens</taxon>
    </lineage>
</organism>
<protein>
    <submittedName>
        <fullName evidence="1">Uncharacterized protein</fullName>
    </submittedName>
</protein>
<dbReference type="EMBL" id="JPJI01000023">
    <property type="protein sequence ID" value="KEZ94011.1"/>
    <property type="molecule type" value="Genomic_DNA"/>
</dbReference>
<dbReference type="RefSeq" id="WP_036579867.1">
    <property type="nucleotide sequence ID" value="NZ_JPJI01000023.1"/>
</dbReference>
<keyword evidence="4" id="KW-1185">Reference proteome</keyword>
<evidence type="ECO:0000313" key="2">
    <source>
        <dbReference type="EMBL" id="PRX11039.1"/>
    </source>
</evidence>
<evidence type="ECO:0000313" key="1">
    <source>
        <dbReference type="EMBL" id="KEZ94011.1"/>
    </source>
</evidence>
<gene>
    <name evidence="1" type="ORF">IL45_02370</name>
    <name evidence="2" type="ORF">LY02_02879</name>
</gene>
<dbReference type="Proteomes" id="UP000239997">
    <property type="component" value="Unassembled WGS sequence"/>
</dbReference>
<name>A0A084JYH7_NONUL</name>
<reference evidence="2 4" key="2">
    <citation type="submission" date="2018-03" db="EMBL/GenBank/DDBJ databases">
        <title>Genomic Encyclopedia of Archaeal and Bacterial Type Strains, Phase II (KMG-II): from individual species to whole genera.</title>
        <authorList>
            <person name="Goeker M."/>
        </authorList>
    </citation>
    <scope>NUCLEOTIDE SEQUENCE [LARGE SCALE GENOMIC DNA]</scope>
    <source>
        <strain evidence="2 4">DSM 22727</strain>
    </source>
</reference>
<evidence type="ECO:0000313" key="3">
    <source>
        <dbReference type="Proteomes" id="UP000028531"/>
    </source>
</evidence>
<dbReference type="AlphaFoldDB" id="A0A084JYH7"/>
<evidence type="ECO:0000313" key="4">
    <source>
        <dbReference type="Proteomes" id="UP000239997"/>
    </source>
</evidence>
<sequence length="109" mass="12734">MANNYPIWLVHDDLSFVEKIELPHQLYNVTLLSVKKKSMIGSFIVKNNYEISKIEELIDLGNKNSIWMFEFFNPLRKVQYKTTSVNSDNPIYNKIINLVKKNPEGSDLL</sequence>
<reference evidence="1 3" key="1">
    <citation type="submission" date="2014-07" db="EMBL/GenBank/DDBJ databases">
        <title>Draft genome sequence of Nonlabens ulvanivorans, an ulvan degrading bacterium.</title>
        <authorList>
            <person name="Kopel M."/>
            <person name="Helbert W."/>
            <person name="Henrissat B."/>
            <person name="Doniger T."/>
            <person name="Banin E."/>
        </authorList>
    </citation>
    <scope>NUCLEOTIDE SEQUENCE [LARGE SCALE GENOMIC DNA]</scope>
    <source>
        <strain evidence="1 3">PLR</strain>
    </source>
</reference>
<dbReference type="EMBL" id="PVNA01000012">
    <property type="protein sequence ID" value="PRX11039.1"/>
    <property type="molecule type" value="Genomic_DNA"/>
</dbReference>